<keyword evidence="1" id="KW-0238">DNA-binding</keyword>
<dbReference type="SMART" id="SM00530">
    <property type="entry name" value="HTH_XRE"/>
    <property type="match status" value="1"/>
</dbReference>
<gene>
    <name evidence="3" type="ORF">BSK56_21040</name>
</gene>
<dbReference type="InterPro" id="IPR001387">
    <property type="entry name" value="Cro/C1-type_HTH"/>
</dbReference>
<evidence type="ECO:0000313" key="4">
    <source>
        <dbReference type="Proteomes" id="UP000187412"/>
    </source>
</evidence>
<dbReference type="Pfam" id="PF01381">
    <property type="entry name" value="HTH_3"/>
    <property type="match status" value="1"/>
</dbReference>
<accession>A0ABX3H7M4</accession>
<dbReference type="PROSITE" id="PS50943">
    <property type="entry name" value="HTH_CROC1"/>
    <property type="match status" value="1"/>
</dbReference>
<organism evidence="3 4">
    <name type="scientific">Paenibacillus borealis</name>
    <dbReference type="NCBI Taxonomy" id="160799"/>
    <lineage>
        <taxon>Bacteria</taxon>
        <taxon>Bacillati</taxon>
        <taxon>Bacillota</taxon>
        <taxon>Bacilli</taxon>
        <taxon>Bacillales</taxon>
        <taxon>Paenibacillaceae</taxon>
        <taxon>Paenibacillus</taxon>
    </lineage>
</organism>
<evidence type="ECO:0000256" key="1">
    <source>
        <dbReference type="ARBA" id="ARBA00023125"/>
    </source>
</evidence>
<sequence>MNFNVIGENIKRLRKIHNYNQIEFAKLIGISQGSLSDIEAGKSKPSIDTVISIHQYLGCSLEWLLKGNEDSSSSVEPHKINNKLDKELRLFETELVNI</sequence>
<reference evidence="3 4" key="1">
    <citation type="submission" date="2016-10" db="EMBL/GenBank/DDBJ databases">
        <title>Paenibacillus species isolates.</title>
        <authorList>
            <person name="Beno S.M."/>
        </authorList>
    </citation>
    <scope>NUCLEOTIDE SEQUENCE [LARGE SCALE GENOMIC DNA]</scope>
    <source>
        <strain evidence="3 4">FSL H7-0744</strain>
    </source>
</reference>
<dbReference type="Gene3D" id="1.10.260.40">
    <property type="entry name" value="lambda repressor-like DNA-binding domains"/>
    <property type="match status" value="1"/>
</dbReference>
<feature type="domain" description="HTH cro/C1-type" evidence="2">
    <location>
        <begin position="10"/>
        <end position="64"/>
    </location>
</feature>
<dbReference type="InterPro" id="IPR010982">
    <property type="entry name" value="Lambda_DNA-bd_dom_sf"/>
</dbReference>
<proteinExistence type="predicted"/>
<dbReference type="SUPFAM" id="SSF47413">
    <property type="entry name" value="lambda repressor-like DNA-binding domains"/>
    <property type="match status" value="1"/>
</dbReference>
<dbReference type="PANTHER" id="PTHR46558:SF11">
    <property type="entry name" value="HTH-TYPE TRANSCRIPTIONAL REGULATOR XRE"/>
    <property type="match status" value="1"/>
</dbReference>
<dbReference type="CDD" id="cd00093">
    <property type="entry name" value="HTH_XRE"/>
    <property type="match status" value="1"/>
</dbReference>
<evidence type="ECO:0000259" key="2">
    <source>
        <dbReference type="PROSITE" id="PS50943"/>
    </source>
</evidence>
<comment type="caution">
    <text evidence="3">The sequence shown here is derived from an EMBL/GenBank/DDBJ whole genome shotgun (WGS) entry which is preliminary data.</text>
</comment>
<protein>
    <recommendedName>
        <fullName evidence="2">HTH cro/C1-type domain-containing protein</fullName>
    </recommendedName>
</protein>
<evidence type="ECO:0000313" key="3">
    <source>
        <dbReference type="EMBL" id="OMD45080.1"/>
    </source>
</evidence>
<dbReference type="RefSeq" id="WP_076112601.1">
    <property type="nucleotide sequence ID" value="NZ_MPTB01000028.1"/>
</dbReference>
<name>A0ABX3H7M4_PAEBO</name>
<keyword evidence="4" id="KW-1185">Reference proteome</keyword>
<dbReference type="PANTHER" id="PTHR46558">
    <property type="entry name" value="TRACRIPTIONAL REGULATORY PROTEIN-RELATED-RELATED"/>
    <property type="match status" value="1"/>
</dbReference>
<dbReference type="EMBL" id="MPTB01000028">
    <property type="protein sequence ID" value="OMD45080.1"/>
    <property type="molecule type" value="Genomic_DNA"/>
</dbReference>
<dbReference type="Proteomes" id="UP000187412">
    <property type="component" value="Unassembled WGS sequence"/>
</dbReference>